<evidence type="ECO:0000313" key="2">
    <source>
        <dbReference type="Proteomes" id="UP000216101"/>
    </source>
</evidence>
<dbReference type="PRINTS" id="PR01210">
    <property type="entry name" value="GGTRANSPTASE"/>
</dbReference>
<dbReference type="InterPro" id="IPR052896">
    <property type="entry name" value="GGT-like_enzyme"/>
</dbReference>
<dbReference type="Gene3D" id="1.10.246.130">
    <property type="match status" value="1"/>
</dbReference>
<dbReference type="InterPro" id="IPR029055">
    <property type="entry name" value="Ntn_hydrolases_N"/>
</dbReference>
<organism evidence="1 2">
    <name type="scientific">Cellvibrio mixtus</name>
    <dbReference type="NCBI Taxonomy" id="39650"/>
    <lineage>
        <taxon>Bacteria</taxon>
        <taxon>Pseudomonadati</taxon>
        <taxon>Pseudomonadota</taxon>
        <taxon>Gammaproteobacteria</taxon>
        <taxon>Cellvibrionales</taxon>
        <taxon>Cellvibrionaceae</taxon>
        <taxon>Cellvibrio</taxon>
    </lineage>
</organism>
<dbReference type="AlphaFoldDB" id="A0A266Q1F5"/>
<dbReference type="PANTHER" id="PTHR43881:SF5">
    <property type="entry name" value="GAMMA-GLUTAMYLTRANSPEPTIDASE"/>
    <property type="match status" value="1"/>
</dbReference>
<evidence type="ECO:0000313" key="1">
    <source>
        <dbReference type="EMBL" id="OZY83694.1"/>
    </source>
</evidence>
<dbReference type="SUPFAM" id="SSF56235">
    <property type="entry name" value="N-terminal nucleophile aminohydrolases (Ntn hydrolases)"/>
    <property type="match status" value="1"/>
</dbReference>
<dbReference type="EMBL" id="NHNI01000004">
    <property type="protein sequence ID" value="OZY83694.1"/>
    <property type="molecule type" value="Genomic_DNA"/>
</dbReference>
<dbReference type="GO" id="GO:0016740">
    <property type="term" value="F:transferase activity"/>
    <property type="evidence" value="ECO:0007669"/>
    <property type="project" value="UniProtKB-KW"/>
</dbReference>
<keyword evidence="2" id="KW-1185">Reference proteome</keyword>
<dbReference type="InterPro" id="IPR043138">
    <property type="entry name" value="GGT_lsub"/>
</dbReference>
<dbReference type="RefSeq" id="WP_094986320.1">
    <property type="nucleotide sequence ID" value="NZ_NHNI01000004.1"/>
</dbReference>
<comment type="caution">
    <text evidence="1">The sequence shown here is derived from an EMBL/GenBank/DDBJ whole genome shotgun (WGS) entry which is preliminary data.</text>
</comment>
<keyword evidence="1" id="KW-0808">Transferase</keyword>
<dbReference type="InterPro" id="IPR043137">
    <property type="entry name" value="GGT_ssub_C"/>
</dbReference>
<dbReference type="PANTHER" id="PTHR43881">
    <property type="entry name" value="GAMMA-GLUTAMYLTRANSPEPTIDASE (AFU_ORTHOLOGUE AFUA_4G13580)"/>
    <property type="match status" value="1"/>
</dbReference>
<accession>A0A266Q1F5</accession>
<protein>
    <submittedName>
        <fullName evidence="1">Gamma-glutamyltransferase</fullName>
    </submittedName>
</protein>
<reference evidence="2" key="1">
    <citation type="submission" date="2017-05" db="EMBL/GenBank/DDBJ databases">
        <authorList>
            <person name="Barney B.M."/>
        </authorList>
    </citation>
    <scope>NUCLEOTIDE SEQUENCE [LARGE SCALE GENOMIC DNA]</scope>
    <source>
        <strain evidence="2">PSBB022</strain>
    </source>
</reference>
<dbReference type="Pfam" id="PF01019">
    <property type="entry name" value="G_glu_transpept"/>
    <property type="match status" value="1"/>
</dbReference>
<name>A0A266Q1F5_9GAMM</name>
<proteinExistence type="predicted"/>
<gene>
    <name evidence="1" type="ORF">CBP51_20075</name>
</gene>
<dbReference type="Gene3D" id="3.60.20.40">
    <property type="match status" value="1"/>
</dbReference>
<sequence>MTQAVSNRHAIAFSAPHAQAANIGLDVLREGGSAVDAMIAAAAAITVLYPHMNSLAGDGFWLIHKPGEAPRAIDACGCAAGLASIDWYQQQGFQQIPSRGALATVTMGGTLSGWQKARDIAAESAPLLPLTRLLAPAMALANNGIRVTHSLEAASRKVQAELAGQAEYRRVFMPTGRPLVEGETFTNPDLAVTLNRLATQGLDSAYRGELAAHIARELEQLGSPLRLADLQNYTAQEVKPLAVQTRLGQCFNLPAPTQGVASLLILAIYDRLFNPDWDEAARVHGLIEATKLAFLVRDREVADPRRLSERWTDLLSDRHIDQLAAVITEQALPWPQVAEPGDTVWMGCVDGSGTMVSFIQSIYWEFGAGVVVPGTGLVWNNRGVSFSLDATHRNALAPGYKPFHTLNPALALLSDGRRISYGTMGGEGQPQTQAALFSRYLYDGRTLSEAISRGRWLLGRTWGDNNHDLKMEQDLVDLLGSNLRARGHALKAVPAHSEIMGHAGAVVSGGDGSALAASDPRSDGAGLVDIMMERGQ</sequence>
<dbReference type="Proteomes" id="UP000216101">
    <property type="component" value="Unassembled WGS sequence"/>
</dbReference>